<evidence type="ECO:0000313" key="3">
    <source>
        <dbReference type="Proteomes" id="UP001141336"/>
    </source>
</evidence>
<dbReference type="InterPro" id="IPR050407">
    <property type="entry name" value="Geranylgeranyl_reductase"/>
</dbReference>
<protein>
    <submittedName>
        <fullName evidence="2">NAD(P)/FAD-dependent oxidoreductase</fullName>
    </submittedName>
</protein>
<evidence type="ECO:0000259" key="1">
    <source>
        <dbReference type="Pfam" id="PF01494"/>
    </source>
</evidence>
<proteinExistence type="predicted"/>
<accession>A0ABT4INT8</accession>
<keyword evidence="3" id="KW-1185">Reference proteome</keyword>
<reference evidence="2" key="1">
    <citation type="submission" date="2022-12" db="EMBL/GenBank/DDBJ databases">
        <title>Isolation and characterisation of novel Methanocorpusculum spp. from native Australian herbivores indicates the genus is ancestrally host-associated.</title>
        <authorList>
            <person name="Volmer J.G."/>
            <person name="Soo R.M."/>
            <person name="Evans P.N."/>
            <person name="Hoedt E.C."/>
            <person name="Astorga Alsina A.L."/>
            <person name="Woodcroft B.J."/>
            <person name="Tyson G.W."/>
            <person name="Hugenholtz P."/>
            <person name="Morrison M."/>
        </authorList>
    </citation>
    <scope>NUCLEOTIDE SEQUENCE</scope>
    <source>
        <strain evidence="2">CW153</strain>
    </source>
</reference>
<dbReference type="EMBL" id="JAPTGC010000007">
    <property type="protein sequence ID" value="MCZ0862800.1"/>
    <property type="molecule type" value="Genomic_DNA"/>
</dbReference>
<organism evidence="2 3">
    <name type="scientific">Methanocorpusculum vombati</name>
    <dbReference type="NCBI Taxonomy" id="3002864"/>
    <lineage>
        <taxon>Archaea</taxon>
        <taxon>Methanobacteriati</taxon>
        <taxon>Methanobacteriota</taxon>
        <taxon>Stenosarchaea group</taxon>
        <taxon>Methanomicrobia</taxon>
        <taxon>Methanomicrobiales</taxon>
        <taxon>Methanocorpusculaceae</taxon>
        <taxon>Methanocorpusculum</taxon>
    </lineage>
</organism>
<dbReference type="PANTHER" id="PTHR42685">
    <property type="entry name" value="GERANYLGERANYL DIPHOSPHATE REDUCTASE"/>
    <property type="match status" value="1"/>
</dbReference>
<gene>
    <name evidence="2" type="ORF">O0S09_05965</name>
</gene>
<comment type="caution">
    <text evidence="2">The sequence shown here is derived from an EMBL/GenBank/DDBJ whole genome shotgun (WGS) entry which is preliminary data.</text>
</comment>
<dbReference type="InterPro" id="IPR002938">
    <property type="entry name" value="FAD-bd"/>
</dbReference>
<dbReference type="PRINTS" id="PR00420">
    <property type="entry name" value="RNGMNOXGNASE"/>
</dbReference>
<dbReference type="Proteomes" id="UP001141336">
    <property type="component" value="Unassembled WGS sequence"/>
</dbReference>
<dbReference type="InterPro" id="IPR036188">
    <property type="entry name" value="FAD/NAD-bd_sf"/>
</dbReference>
<dbReference type="Gene3D" id="3.50.50.60">
    <property type="entry name" value="FAD/NAD(P)-binding domain"/>
    <property type="match status" value="1"/>
</dbReference>
<dbReference type="Pfam" id="PF01494">
    <property type="entry name" value="FAD_binding_3"/>
    <property type="match status" value="1"/>
</dbReference>
<name>A0ABT4INT8_9EURY</name>
<feature type="domain" description="FAD-binding" evidence="1">
    <location>
        <begin position="2"/>
        <end position="280"/>
    </location>
</feature>
<dbReference type="SUPFAM" id="SSF51905">
    <property type="entry name" value="FAD/NAD(P)-binding domain"/>
    <property type="match status" value="1"/>
</dbReference>
<evidence type="ECO:0000313" key="2">
    <source>
        <dbReference type="EMBL" id="MCZ0862800.1"/>
    </source>
</evidence>
<dbReference type="PANTHER" id="PTHR42685:SF22">
    <property type="entry name" value="CONDITIONED MEDIUM FACTOR RECEPTOR 1"/>
    <property type="match status" value="1"/>
</dbReference>
<sequence>MYDVVIAGAGPAGCITAKLLADSGYSVLIADKTVMPRQKSCSGILIQKSVGILEHTFGKIPRAVYAEPHLNKGMILTTDTGMKIPVEGLCLSIWRSLLDYWMVLEAADAGAVFLEETPVIGFVEKKDHVAVRLGGKSASGLSARVLAGCDGPAGTVRRKLRKKPGDCITTYQVYAKGEIDLDPAYFHTFLQPELSDYDAWCMVKDNYIITGVGVHHAPDAGRYHKKFLAYLAENHHARLSAPEFEERWLLPRITPENPVDKGEGRVFLAGDAANMLNPLGEGISSALVSGSAFADAFMRAAEPGEKPDPVRLRTMYETSLSPTIDHMYRQWRLLAAISPKFAYLRDI</sequence>
<dbReference type="RefSeq" id="WP_268923058.1">
    <property type="nucleotide sequence ID" value="NZ_JAPTGC010000007.1"/>
</dbReference>